<evidence type="ECO:0000313" key="2">
    <source>
        <dbReference type="EMBL" id="EAT11471.1"/>
    </source>
</evidence>
<dbReference type="Pfam" id="PF09991">
    <property type="entry name" value="DUF2232"/>
    <property type="match status" value="1"/>
</dbReference>
<keyword evidence="1" id="KW-0812">Transmembrane</keyword>
<feature type="transmembrane region" description="Helical" evidence="1">
    <location>
        <begin position="71"/>
        <end position="87"/>
    </location>
</feature>
<evidence type="ECO:0000313" key="3">
    <source>
        <dbReference type="Proteomes" id="UP000004263"/>
    </source>
</evidence>
<dbReference type="Proteomes" id="UP000004263">
    <property type="component" value="Unassembled WGS sequence"/>
</dbReference>
<dbReference type="HOGENOM" id="CLU_075529_0_0_6"/>
<gene>
    <name evidence="2" type="ORF">RED65_04670</name>
</gene>
<organism evidence="2 3">
    <name type="scientific">Bermanella marisrubri</name>
    <dbReference type="NCBI Taxonomy" id="207949"/>
    <lineage>
        <taxon>Bacteria</taxon>
        <taxon>Pseudomonadati</taxon>
        <taxon>Pseudomonadota</taxon>
        <taxon>Gammaproteobacteria</taxon>
        <taxon>Oceanospirillales</taxon>
        <taxon>Oceanospirillaceae</taxon>
        <taxon>Bermanella</taxon>
    </lineage>
</organism>
<comment type="caution">
    <text evidence="2">The sequence shown here is derived from an EMBL/GenBank/DDBJ whole genome shotgun (WGS) entry which is preliminary data.</text>
</comment>
<feature type="transmembrane region" description="Helical" evidence="1">
    <location>
        <begin position="15"/>
        <end position="41"/>
    </location>
</feature>
<sequence length="283" mass="31018">MTGIARFVMQGPRQAMILAVLFAALPVMYWLSAAIVALVILRQGSTQGINVLLAALLPGIAWYAAQHELTVIVVILGAAIMASVLRLSVSLPKALISSLVTGAATVILLPIISEEWYAMLKQGSQIYLEAFKEQMPESAAQIEPWILPSLLGAVSALMQLFAMGSLLLARFWQAKLYNPGGFAEEFHELRFPVWFAALAIGVSLIGTSSVNFVSWLPVVLVPFFLAGISLIHSVVKKKQMSSQWLFMFYVGLVFFLPYMYALLILVALIDCLVDIRSRLKDTA</sequence>
<dbReference type="OrthoDB" id="5659946at2"/>
<dbReference type="InterPro" id="IPR018710">
    <property type="entry name" value="DUF2232"/>
</dbReference>
<evidence type="ECO:0008006" key="4">
    <source>
        <dbReference type="Google" id="ProtNLM"/>
    </source>
</evidence>
<dbReference type="RefSeq" id="WP_007016544.1">
    <property type="nucleotide sequence ID" value="NZ_AAQH01000017.1"/>
</dbReference>
<dbReference type="STRING" id="207949.RED65_04670"/>
<dbReference type="AlphaFoldDB" id="Q1MZT6"/>
<protein>
    <recommendedName>
        <fullName evidence="4">DUF2232 domain-containing protein</fullName>
    </recommendedName>
</protein>
<keyword evidence="1" id="KW-1133">Transmembrane helix</keyword>
<feature type="transmembrane region" description="Helical" evidence="1">
    <location>
        <begin position="189"/>
        <end position="206"/>
    </location>
</feature>
<accession>Q1MZT6</accession>
<proteinExistence type="predicted"/>
<feature type="transmembrane region" description="Helical" evidence="1">
    <location>
        <begin position="212"/>
        <end position="232"/>
    </location>
</feature>
<reference evidence="2 3" key="1">
    <citation type="submission" date="2006-03" db="EMBL/GenBank/DDBJ databases">
        <authorList>
            <person name="Pinhassi J."/>
            <person name="Pedros-Alio C."/>
            <person name="Ferriera S."/>
            <person name="Johnson J."/>
            <person name="Kravitz S."/>
            <person name="Halpern A."/>
            <person name="Remington K."/>
            <person name="Beeson K."/>
            <person name="Tran B."/>
            <person name="Rogers Y.-H."/>
            <person name="Friedman R."/>
            <person name="Venter J.C."/>
        </authorList>
    </citation>
    <scope>NUCLEOTIDE SEQUENCE [LARGE SCALE GENOMIC DNA]</scope>
    <source>
        <strain evidence="2 3">RED65</strain>
    </source>
</reference>
<dbReference type="EMBL" id="AAQH01000017">
    <property type="protein sequence ID" value="EAT11471.1"/>
    <property type="molecule type" value="Genomic_DNA"/>
</dbReference>
<feature type="transmembrane region" description="Helical" evidence="1">
    <location>
        <begin position="244"/>
        <end position="269"/>
    </location>
</feature>
<feature type="transmembrane region" description="Helical" evidence="1">
    <location>
        <begin position="94"/>
        <end position="112"/>
    </location>
</feature>
<name>Q1MZT6_9GAMM</name>
<keyword evidence="1" id="KW-0472">Membrane</keyword>
<evidence type="ECO:0000256" key="1">
    <source>
        <dbReference type="SAM" id="Phobius"/>
    </source>
</evidence>
<feature type="transmembrane region" description="Helical" evidence="1">
    <location>
        <begin position="145"/>
        <end position="168"/>
    </location>
</feature>
<feature type="transmembrane region" description="Helical" evidence="1">
    <location>
        <begin position="48"/>
        <end position="65"/>
    </location>
</feature>
<keyword evidence="3" id="KW-1185">Reference proteome</keyword>